<comment type="caution">
    <text evidence="5">The sequence shown here is derived from an EMBL/GenBank/DDBJ whole genome shotgun (WGS) entry which is preliminary data.</text>
</comment>
<dbReference type="InterPro" id="IPR044993">
    <property type="entry name" value="BXL"/>
</dbReference>
<dbReference type="Pfam" id="PF01915">
    <property type="entry name" value="Glyco_hydro_3_C"/>
    <property type="match status" value="1"/>
</dbReference>
<dbReference type="GO" id="GO:0009044">
    <property type="term" value="F:xylan 1,4-beta-xylosidase activity"/>
    <property type="evidence" value="ECO:0007669"/>
    <property type="project" value="InterPro"/>
</dbReference>
<dbReference type="InterPro" id="IPR002772">
    <property type="entry name" value="Glyco_hydro_3_C"/>
</dbReference>
<dbReference type="InterPro" id="IPR011658">
    <property type="entry name" value="PA14_dom"/>
</dbReference>
<protein>
    <recommendedName>
        <fullName evidence="4">PA14 domain-containing protein</fullName>
    </recommendedName>
</protein>
<dbReference type="SMART" id="SM00758">
    <property type="entry name" value="PA14"/>
    <property type="match status" value="1"/>
</dbReference>
<name>A0A0F9ULW9_9ZZZZ</name>
<dbReference type="InterPro" id="IPR001764">
    <property type="entry name" value="Glyco_hydro_3_N"/>
</dbReference>
<dbReference type="SUPFAM" id="SSF52279">
    <property type="entry name" value="Beta-D-glucan exohydrolase, C-terminal domain"/>
    <property type="match status" value="1"/>
</dbReference>
<dbReference type="InterPro" id="IPR036881">
    <property type="entry name" value="Glyco_hydro_3_C_sf"/>
</dbReference>
<dbReference type="InterPro" id="IPR013783">
    <property type="entry name" value="Ig-like_fold"/>
</dbReference>
<dbReference type="FunFam" id="2.60.40.10:FF:000495">
    <property type="entry name" value="Periplasmic beta-glucosidase"/>
    <property type="match status" value="1"/>
</dbReference>
<evidence type="ECO:0000313" key="5">
    <source>
        <dbReference type="EMBL" id="KKN94190.1"/>
    </source>
</evidence>
<dbReference type="PROSITE" id="PS51820">
    <property type="entry name" value="PA14"/>
    <property type="match status" value="1"/>
</dbReference>
<comment type="similarity">
    <text evidence="1">Belongs to the glycosyl hydrolase 3 family.</text>
</comment>
<sequence>MRVSHRTRLMKRSFLYLITVCLLPILSLAQNQWEFQNQDLPLETRVDDLMDRLTVEEKISMLISTAEAIPRLEVENYYHGNEALHGVVKGGRFTVFPQAVALASTWNPNLIHQVSTAISDEARGKWNFYNQGKEQKNVYSDLLTFWSPTINMARDPRWGRTPETYGEDPYLTSRIGVSFVKGLQGDDDKYLKVVSTPKHFVANNQEENRFAYNANISEKSLREYYFPAYKLAVQEGDAQSIMSAYNALNGVPSTANDWLLNTVLRDEWGFEGYVVSDCGAPTYIQKSHKYVTTKEQAAKVAIEGGLDLECGDDIYAEHLLKAYENGLVSQENIDKAVKRVLTARFKLGIFDKIDDNPYTKIPPDVIGSKKHQELALETSRQSMVLLKNQNDILPLNVNDIKKIAVVGFNANQVVFGDYSGLPVIKPISPLEGIRNKVGDKAEVTYVKWKTAARNLNLIEAENLVNDQTGESGLYGEYYDDKFLEGTPQTRVDNVVNFNPVNNPPDPYTNFRHKSMRWSGYITPNFSGMYKIGVNSDDGIRMWLNGELVVDEWHNRGMTTDQVEIDMKAGEKYAIKLEYFDNGGDAICQLLWEVPTTTDDLYKEDKQVAKESDYVIAVMGINKSIEKEGRDRTSLELPEDQVNYLKEIYTENKNLIVVLVAGSSLAINWMDENVPAIVDAWYPGEAGGTAIADVLFGDYNPAGRLPFTFYKSVLDLPDMDDYEVSNGRTYMYFKGDVLYPFGYGLSYTQFQYDKLKVKTKSDELSISVTVENTGKSNGDEVVQLYYTVNNSAVKRPIKKMIGFERTSLSVGESKYIEFKVSKNDLQYWDENSKQWTFEKGEYQFMVGASSKDIRLQKSKILK</sequence>
<evidence type="ECO:0000256" key="1">
    <source>
        <dbReference type="ARBA" id="ARBA00005336"/>
    </source>
</evidence>
<dbReference type="GO" id="GO:0031222">
    <property type="term" value="P:arabinan catabolic process"/>
    <property type="evidence" value="ECO:0007669"/>
    <property type="project" value="TreeGrafter"/>
</dbReference>
<dbReference type="Gene3D" id="3.20.20.300">
    <property type="entry name" value="Glycoside hydrolase, family 3, N-terminal domain"/>
    <property type="match status" value="1"/>
</dbReference>
<dbReference type="PRINTS" id="PR00133">
    <property type="entry name" value="GLHYDRLASE3"/>
</dbReference>
<accession>A0A0F9ULW9</accession>
<gene>
    <name evidence="5" type="ORF">LCGC14_0190140</name>
</gene>
<reference evidence="5" key="1">
    <citation type="journal article" date="2015" name="Nature">
        <title>Complex archaea that bridge the gap between prokaryotes and eukaryotes.</title>
        <authorList>
            <person name="Spang A."/>
            <person name="Saw J.H."/>
            <person name="Jorgensen S.L."/>
            <person name="Zaremba-Niedzwiedzka K."/>
            <person name="Martijn J."/>
            <person name="Lind A.E."/>
            <person name="van Eijk R."/>
            <person name="Schleper C."/>
            <person name="Guy L."/>
            <person name="Ettema T.J."/>
        </authorList>
    </citation>
    <scope>NUCLEOTIDE SEQUENCE</scope>
</reference>
<evidence type="ECO:0000256" key="3">
    <source>
        <dbReference type="ARBA" id="ARBA00022801"/>
    </source>
</evidence>
<dbReference type="InterPro" id="IPR017853">
    <property type="entry name" value="GH"/>
</dbReference>
<dbReference type="SUPFAM" id="SSF56988">
    <property type="entry name" value="Anthrax protective antigen"/>
    <property type="match status" value="1"/>
</dbReference>
<dbReference type="GO" id="GO:0046556">
    <property type="term" value="F:alpha-L-arabinofuranosidase activity"/>
    <property type="evidence" value="ECO:0007669"/>
    <property type="project" value="TreeGrafter"/>
</dbReference>
<keyword evidence="3" id="KW-0378">Hydrolase</keyword>
<dbReference type="GO" id="GO:0045493">
    <property type="term" value="P:xylan catabolic process"/>
    <property type="evidence" value="ECO:0007669"/>
    <property type="project" value="InterPro"/>
</dbReference>
<proteinExistence type="inferred from homology"/>
<dbReference type="Pfam" id="PF00933">
    <property type="entry name" value="Glyco_hydro_3"/>
    <property type="match status" value="1"/>
</dbReference>
<dbReference type="Pfam" id="PF14310">
    <property type="entry name" value="Fn3-like"/>
    <property type="match status" value="1"/>
</dbReference>
<feature type="domain" description="PA14" evidence="4">
    <location>
        <begin position="468"/>
        <end position="605"/>
    </location>
</feature>
<dbReference type="Gene3D" id="3.40.50.1700">
    <property type="entry name" value="Glycoside hydrolase family 3 C-terminal domain"/>
    <property type="match status" value="2"/>
</dbReference>
<dbReference type="InterPro" id="IPR026891">
    <property type="entry name" value="Fn3-like"/>
</dbReference>
<dbReference type="AlphaFoldDB" id="A0A0F9ULW9"/>
<dbReference type="SUPFAM" id="SSF51445">
    <property type="entry name" value="(Trans)glycosidases"/>
    <property type="match status" value="1"/>
</dbReference>
<dbReference type="PANTHER" id="PTHR42721">
    <property type="entry name" value="SUGAR HYDROLASE-RELATED"/>
    <property type="match status" value="1"/>
</dbReference>
<dbReference type="InterPro" id="IPR036962">
    <property type="entry name" value="Glyco_hydro_3_N_sf"/>
</dbReference>
<dbReference type="PANTHER" id="PTHR42721:SF3">
    <property type="entry name" value="BETA-D-XYLOSIDASE 5-RELATED"/>
    <property type="match status" value="1"/>
</dbReference>
<evidence type="ECO:0000256" key="2">
    <source>
        <dbReference type="ARBA" id="ARBA00022729"/>
    </source>
</evidence>
<dbReference type="Gene3D" id="2.60.40.10">
    <property type="entry name" value="Immunoglobulins"/>
    <property type="match status" value="1"/>
</dbReference>
<dbReference type="SMART" id="SM01217">
    <property type="entry name" value="Fn3_like"/>
    <property type="match status" value="1"/>
</dbReference>
<organism evidence="5">
    <name type="scientific">marine sediment metagenome</name>
    <dbReference type="NCBI Taxonomy" id="412755"/>
    <lineage>
        <taxon>unclassified sequences</taxon>
        <taxon>metagenomes</taxon>
        <taxon>ecological metagenomes</taxon>
    </lineage>
</organism>
<dbReference type="Pfam" id="PF07691">
    <property type="entry name" value="PA14"/>
    <property type="match status" value="1"/>
</dbReference>
<dbReference type="InterPro" id="IPR037524">
    <property type="entry name" value="PA14/GLEYA"/>
</dbReference>
<evidence type="ECO:0000259" key="4">
    <source>
        <dbReference type="PROSITE" id="PS51820"/>
    </source>
</evidence>
<keyword evidence="2" id="KW-0732">Signal</keyword>
<dbReference type="EMBL" id="LAZR01000080">
    <property type="protein sequence ID" value="KKN94190.1"/>
    <property type="molecule type" value="Genomic_DNA"/>
</dbReference>